<gene>
    <name evidence="1" type="ORF">LY89DRAFT_88512</name>
</gene>
<keyword evidence="2" id="KW-1185">Reference proteome</keyword>
<dbReference type="AlphaFoldDB" id="A0A194X8Y0"/>
<protein>
    <submittedName>
        <fullName evidence="1">Uncharacterized protein</fullName>
    </submittedName>
</protein>
<reference evidence="1 2" key="1">
    <citation type="submission" date="2015-10" db="EMBL/GenBank/DDBJ databases">
        <title>Full genome of DAOMC 229536 Phialocephala scopiformis, a fungal endophyte of spruce producing the potent anti-insectan compound rugulosin.</title>
        <authorList>
            <consortium name="DOE Joint Genome Institute"/>
            <person name="Walker A.K."/>
            <person name="Frasz S.L."/>
            <person name="Seifert K.A."/>
            <person name="Miller J.D."/>
            <person name="Mondo S.J."/>
            <person name="Labutti K."/>
            <person name="Lipzen A."/>
            <person name="Dockter R."/>
            <person name="Kennedy M."/>
            <person name="Grigoriev I.V."/>
            <person name="Spatafora J.W."/>
        </authorList>
    </citation>
    <scope>NUCLEOTIDE SEQUENCE [LARGE SCALE GENOMIC DNA]</scope>
    <source>
        <strain evidence="1 2">CBS 120377</strain>
    </source>
</reference>
<evidence type="ECO:0000313" key="1">
    <source>
        <dbReference type="EMBL" id="KUJ16630.1"/>
    </source>
</evidence>
<accession>A0A194X8Y0</accession>
<evidence type="ECO:0000313" key="2">
    <source>
        <dbReference type="Proteomes" id="UP000070700"/>
    </source>
</evidence>
<organism evidence="1 2">
    <name type="scientific">Mollisia scopiformis</name>
    <name type="common">Conifer needle endophyte fungus</name>
    <name type="synonym">Phialocephala scopiformis</name>
    <dbReference type="NCBI Taxonomy" id="149040"/>
    <lineage>
        <taxon>Eukaryota</taxon>
        <taxon>Fungi</taxon>
        <taxon>Dikarya</taxon>
        <taxon>Ascomycota</taxon>
        <taxon>Pezizomycotina</taxon>
        <taxon>Leotiomycetes</taxon>
        <taxon>Helotiales</taxon>
        <taxon>Mollisiaceae</taxon>
        <taxon>Mollisia</taxon>
    </lineage>
</organism>
<dbReference type="RefSeq" id="XP_018070985.1">
    <property type="nucleotide sequence ID" value="XM_018223489.1"/>
</dbReference>
<name>A0A194X8Y0_MOLSC</name>
<dbReference type="Proteomes" id="UP000070700">
    <property type="component" value="Unassembled WGS sequence"/>
</dbReference>
<dbReference type="InParanoid" id="A0A194X8Y0"/>
<dbReference type="GeneID" id="28833215"/>
<sequence>MERPIERALFFVQGRVEDLMLSMNKHEQVMTVQWLRQYWTFAFRTAKHWGRGPREWTADTLGFHAQPQLSLERSHVQADQQQQPSQCCRWSVHLVPEDWKELPYPGSPMFMTPDYCDETPSTRSFEKQISDHNVPDPEDQSTWRNWPEEFRAVPYEQKLAQALDLF</sequence>
<dbReference type="OrthoDB" id="539213at2759"/>
<dbReference type="KEGG" id="psco:LY89DRAFT_88512"/>
<dbReference type="EMBL" id="KQ947416">
    <property type="protein sequence ID" value="KUJ16630.1"/>
    <property type="molecule type" value="Genomic_DNA"/>
</dbReference>
<proteinExistence type="predicted"/>